<dbReference type="GO" id="GO:0008630">
    <property type="term" value="P:intrinsic apoptotic signaling pathway in response to DNA damage"/>
    <property type="evidence" value="ECO:0000318"/>
    <property type="project" value="GO_Central"/>
</dbReference>
<dbReference type="RefSeq" id="XP_007480024.1">
    <property type="nucleotide sequence ID" value="XM_007479962.3"/>
</dbReference>
<organism evidence="9 10">
    <name type="scientific">Monodelphis domestica</name>
    <name type="common">Gray short-tailed opossum</name>
    <dbReference type="NCBI Taxonomy" id="13616"/>
    <lineage>
        <taxon>Eukaryota</taxon>
        <taxon>Metazoa</taxon>
        <taxon>Chordata</taxon>
        <taxon>Craniata</taxon>
        <taxon>Vertebrata</taxon>
        <taxon>Euteleostomi</taxon>
        <taxon>Mammalia</taxon>
        <taxon>Metatheria</taxon>
        <taxon>Didelphimorphia</taxon>
        <taxon>Didelphidae</taxon>
        <taxon>Monodelphis</taxon>
    </lineage>
</organism>
<dbReference type="GeneTree" id="ENSGT01130000278292"/>
<dbReference type="CTD" id="10017"/>
<dbReference type="InterPro" id="IPR036834">
    <property type="entry name" value="Bcl-2-like_sf"/>
</dbReference>
<dbReference type="AlphaFoldDB" id="F6VJQ0"/>
<keyword evidence="3 7" id="KW-0812">Transmembrane</keyword>
<dbReference type="CDD" id="cd06845">
    <property type="entry name" value="Bcl-2_like"/>
    <property type="match status" value="1"/>
</dbReference>
<keyword evidence="10" id="KW-1185">Reference proteome</keyword>
<keyword evidence="5 7" id="KW-1133">Transmembrane helix</keyword>
<keyword evidence="6 7" id="KW-0472">Membrane</keyword>
<feature type="domain" description="Bcl-2 Bcl-2 homology region 1-3" evidence="8">
    <location>
        <begin position="41"/>
        <end position="144"/>
    </location>
</feature>
<keyword evidence="4" id="KW-0053">Apoptosis</keyword>
<evidence type="ECO:0000256" key="7">
    <source>
        <dbReference type="SAM" id="Phobius"/>
    </source>
</evidence>
<evidence type="ECO:0000256" key="5">
    <source>
        <dbReference type="ARBA" id="ARBA00022989"/>
    </source>
</evidence>
<reference evidence="9" key="2">
    <citation type="submission" date="2025-08" db="UniProtKB">
        <authorList>
            <consortium name="Ensembl"/>
        </authorList>
    </citation>
    <scope>IDENTIFICATION</scope>
</reference>
<dbReference type="OMA" id="TDYLEYC"/>
<dbReference type="SMR" id="F6VJQ0"/>
<dbReference type="FunCoup" id="F6VJQ0">
    <property type="interactions" value="25"/>
</dbReference>
<dbReference type="Ensembl" id="ENSMODT00000002427.3">
    <property type="protein sequence ID" value="ENSMODP00000002377.2"/>
    <property type="gene ID" value="ENSMODG00000001950.3"/>
</dbReference>
<dbReference type="GO" id="GO:0012505">
    <property type="term" value="C:endomembrane system"/>
    <property type="evidence" value="ECO:0007669"/>
    <property type="project" value="UniProtKB-SubCell"/>
</dbReference>
<evidence type="ECO:0000256" key="1">
    <source>
        <dbReference type="ARBA" id="ARBA00004308"/>
    </source>
</evidence>
<feature type="transmembrane region" description="Helical" evidence="7">
    <location>
        <begin position="170"/>
        <end position="188"/>
    </location>
</feature>
<evidence type="ECO:0000256" key="3">
    <source>
        <dbReference type="ARBA" id="ARBA00022692"/>
    </source>
</evidence>
<comment type="subcellular location">
    <subcellularLocation>
        <location evidence="1">Endomembrane system</location>
    </subcellularLocation>
</comment>
<dbReference type="GO" id="GO:0015267">
    <property type="term" value="F:channel activity"/>
    <property type="evidence" value="ECO:0000318"/>
    <property type="project" value="GO_Central"/>
</dbReference>
<sequence>MDYKCALREETARLVTDYLEYCCRREGVQELPAPTPAAATLRLVSSELRQIYQDFFECALNQLLDREPEQVIVNVAELMDRGEFNWGRVAVLVVFAGALLEMEELLKEEQVLQLRRETSRRLTEKLCNYLVERKGAWLHENGGWTGFHHHFEKRQSPPPSDSSNNTLCCIMAAAAGFGLVGLALLLVVR</sequence>
<dbReference type="GO" id="GO:0097192">
    <property type="term" value="P:extrinsic apoptotic signaling pathway in absence of ligand"/>
    <property type="evidence" value="ECO:0000318"/>
    <property type="project" value="GO_Central"/>
</dbReference>
<dbReference type="Gene3D" id="1.10.437.10">
    <property type="entry name" value="Blc2-like"/>
    <property type="match status" value="1"/>
</dbReference>
<reference evidence="9 10" key="1">
    <citation type="journal article" date="2007" name="Nature">
        <title>Genome of the marsupial Monodelphis domestica reveals innovation in non-coding sequences.</title>
        <authorList>
            <person name="Mikkelsen T.S."/>
            <person name="Wakefield M.J."/>
            <person name="Aken B."/>
            <person name="Amemiya C.T."/>
            <person name="Chang J.L."/>
            <person name="Duke S."/>
            <person name="Garber M."/>
            <person name="Gentles A.J."/>
            <person name="Goodstadt L."/>
            <person name="Heger A."/>
            <person name="Jurka J."/>
            <person name="Kamal M."/>
            <person name="Mauceli E."/>
            <person name="Searle S.M."/>
            <person name="Sharpe T."/>
            <person name="Baker M.L."/>
            <person name="Batzer M.A."/>
            <person name="Benos P.V."/>
            <person name="Belov K."/>
            <person name="Clamp M."/>
            <person name="Cook A."/>
            <person name="Cuff J."/>
            <person name="Das R."/>
            <person name="Davidow L."/>
            <person name="Deakin J.E."/>
            <person name="Fazzari M.J."/>
            <person name="Glass J.L."/>
            <person name="Grabherr M."/>
            <person name="Greally J.M."/>
            <person name="Gu W."/>
            <person name="Hore T.A."/>
            <person name="Huttley G.A."/>
            <person name="Kleber M."/>
            <person name="Jirtle R.L."/>
            <person name="Koina E."/>
            <person name="Lee J.T."/>
            <person name="Mahony S."/>
            <person name="Marra M.A."/>
            <person name="Miller R.D."/>
            <person name="Nicholls R.D."/>
            <person name="Oda M."/>
            <person name="Papenfuss A.T."/>
            <person name="Parra Z.E."/>
            <person name="Pollock D.D."/>
            <person name="Ray D.A."/>
            <person name="Schein J.E."/>
            <person name="Speed T.P."/>
            <person name="Thompson K."/>
            <person name="VandeBerg J.L."/>
            <person name="Wade C.M."/>
            <person name="Walker J.A."/>
            <person name="Waters P.D."/>
            <person name="Webber C."/>
            <person name="Weidman J.R."/>
            <person name="Xie X."/>
            <person name="Zody M.C."/>
            <person name="Baldwin J."/>
            <person name="Abdouelleil A."/>
            <person name="Abdulkadir J."/>
            <person name="Abebe A."/>
            <person name="Abera B."/>
            <person name="Abreu J."/>
            <person name="Acer S.C."/>
            <person name="Aftuck L."/>
            <person name="Alexander A."/>
            <person name="An P."/>
            <person name="Anderson E."/>
            <person name="Anderson S."/>
            <person name="Arachi H."/>
            <person name="Azer M."/>
            <person name="Bachantsang P."/>
            <person name="Barry A."/>
            <person name="Bayul T."/>
            <person name="Berlin A."/>
            <person name="Bessette D."/>
            <person name="Bloom T."/>
            <person name="Bloom T."/>
            <person name="Boguslavskiy L."/>
            <person name="Bonnet C."/>
            <person name="Boukhgalter B."/>
            <person name="Bourzgui I."/>
            <person name="Brown A."/>
            <person name="Cahill P."/>
            <person name="Channer S."/>
            <person name="Cheshatsang Y."/>
            <person name="Chuda L."/>
            <person name="Citroen M."/>
            <person name="Collymore A."/>
            <person name="Cooke P."/>
            <person name="Costello M."/>
            <person name="D'Aco K."/>
            <person name="Daza R."/>
            <person name="De Haan G."/>
            <person name="DeGray S."/>
            <person name="DeMaso C."/>
            <person name="Dhargay N."/>
            <person name="Dooley K."/>
            <person name="Dooley E."/>
            <person name="Doricent M."/>
            <person name="Dorje P."/>
            <person name="Dorjee K."/>
            <person name="Dupes A."/>
            <person name="Elong R."/>
            <person name="Falk J."/>
            <person name="Farina A."/>
            <person name="Faro S."/>
            <person name="Ferguson D."/>
            <person name="Fisher S."/>
            <person name="Foley C.D."/>
            <person name="Franke A."/>
            <person name="Friedrich D."/>
            <person name="Gadbois L."/>
            <person name="Gearin G."/>
            <person name="Gearin C.R."/>
            <person name="Giannoukos G."/>
            <person name="Goode T."/>
            <person name="Graham J."/>
            <person name="Grandbois E."/>
            <person name="Grewal S."/>
            <person name="Gyaltsen K."/>
            <person name="Hafez N."/>
            <person name="Hagos B."/>
            <person name="Hall J."/>
            <person name="Henson C."/>
            <person name="Hollinger A."/>
            <person name="Honan T."/>
            <person name="Huard M.D."/>
            <person name="Hughes L."/>
            <person name="Hurhula B."/>
            <person name="Husby M.E."/>
            <person name="Kamat A."/>
            <person name="Kanga B."/>
            <person name="Kashin S."/>
            <person name="Khazanovich D."/>
            <person name="Kisner P."/>
            <person name="Lance K."/>
            <person name="Lara M."/>
            <person name="Lee W."/>
            <person name="Lennon N."/>
            <person name="Letendre F."/>
            <person name="LeVine R."/>
            <person name="Lipovsky A."/>
            <person name="Liu X."/>
            <person name="Liu J."/>
            <person name="Liu S."/>
            <person name="Lokyitsang T."/>
            <person name="Lokyitsang Y."/>
            <person name="Lubonja R."/>
            <person name="Lui A."/>
            <person name="MacDonald P."/>
            <person name="Magnisalis V."/>
            <person name="Maru K."/>
            <person name="Matthews C."/>
            <person name="McCusker W."/>
            <person name="McDonough S."/>
            <person name="Mehta T."/>
            <person name="Meldrim J."/>
            <person name="Meneus L."/>
            <person name="Mihai O."/>
            <person name="Mihalev A."/>
            <person name="Mihova T."/>
            <person name="Mittelman R."/>
            <person name="Mlenga V."/>
            <person name="Montmayeur A."/>
            <person name="Mulrain L."/>
            <person name="Navidi A."/>
            <person name="Naylor J."/>
            <person name="Negash T."/>
            <person name="Nguyen T."/>
            <person name="Nguyen N."/>
            <person name="Nicol R."/>
            <person name="Norbu C."/>
            <person name="Norbu N."/>
            <person name="Novod N."/>
            <person name="O'Neill B."/>
            <person name="Osman S."/>
            <person name="Markiewicz E."/>
            <person name="Oyono O.L."/>
            <person name="Patti C."/>
            <person name="Phunkhang P."/>
            <person name="Pierre F."/>
            <person name="Priest M."/>
            <person name="Raghuraman S."/>
            <person name="Rege F."/>
            <person name="Reyes R."/>
            <person name="Rise C."/>
            <person name="Rogov P."/>
            <person name="Ross K."/>
            <person name="Ryan E."/>
            <person name="Settipalli S."/>
            <person name="Shea T."/>
            <person name="Sherpa N."/>
            <person name="Shi L."/>
            <person name="Shih D."/>
            <person name="Sparrow T."/>
            <person name="Spaulding J."/>
            <person name="Stalker J."/>
            <person name="Stange-Thomann N."/>
            <person name="Stavropoulos S."/>
            <person name="Stone C."/>
            <person name="Strader C."/>
            <person name="Tesfaye S."/>
            <person name="Thomson T."/>
            <person name="Thoulutsang Y."/>
            <person name="Thoulutsang D."/>
            <person name="Topham K."/>
            <person name="Topping I."/>
            <person name="Tsamla T."/>
            <person name="Vassiliev H."/>
            <person name="Vo A."/>
            <person name="Wangchuk T."/>
            <person name="Wangdi T."/>
            <person name="Weiand M."/>
            <person name="Wilkinson J."/>
            <person name="Wilson A."/>
            <person name="Yadav S."/>
            <person name="Young G."/>
            <person name="Yu Q."/>
            <person name="Zembek L."/>
            <person name="Zhong D."/>
            <person name="Zimmer A."/>
            <person name="Zwirko Z."/>
            <person name="Jaffe D.B."/>
            <person name="Alvarez P."/>
            <person name="Brockman W."/>
            <person name="Butler J."/>
            <person name="Chin C."/>
            <person name="Gnerre S."/>
            <person name="MacCallum I."/>
            <person name="Graves J.A."/>
            <person name="Ponting C.P."/>
            <person name="Breen M."/>
            <person name="Samollow P.B."/>
            <person name="Lander E.S."/>
            <person name="Lindblad-Toh K."/>
        </authorList>
    </citation>
    <scope>NUCLEOTIDE SEQUENCE [LARGE SCALE GENOMIC DNA]</scope>
</reference>
<dbReference type="SUPFAM" id="SSF56854">
    <property type="entry name" value="Bcl-2 inhibitors of programmed cell death"/>
    <property type="match status" value="1"/>
</dbReference>
<dbReference type="GeneID" id="103097479"/>
<reference evidence="9" key="3">
    <citation type="submission" date="2025-09" db="UniProtKB">
        <authorList>
            <consortium name="Ensembl"/>
        </authorList>
    </citation>
    <scope>IDENTIFICATION</scope>
</reference>
<accession>F6VJQ0</accession>
<dbReference type="HOGENOM" id="CLU_122207_0_0_1"/>
<evidence type="ECO:0000259" key="8">
    <source>
        <dbReference type="SMART" id="SM00337"/>
    </source>
</evidence>
<dbReference type="PANTHER" id="PTHR11256">
    <property type="entry name" value="BCL-2 RELATED"/>
    <property type="match status" value="1"/>
</dbReference>
<dbReference type="GO" id="GO:0005741">
    <property type="term" value="C:mitochondrial outer membrane"/>
    <property type="evidence" value="ECO:0000318"/>
    <property type="project" value="GO_Central"/>
</dbReference>
<dbReference type="InParanoid" id="F6VJQ0"/>
<evidence type="ECO:0000256" key="2">
    <source>
        <dbReference type="ARBA" id="ARBA00009458"/>
    </source>
</evidence>
<dbReference type="GO" id="GO:0043065">
    <property type="term" value="P:positive regulation of apoptotic process"/>
    <property type="evidence" value="ECO:0000318"/>
    <property type="project" value="GO_Central"/>
</dbReference>
<evidence type="ECO:0000313" key="10">
    <source>
        <dbReference type="Proteomes" id="UP000002280"/>
    </source>
</evidence>
<name>F6VJQ0_MONDO</name>
<dbReference type="Pfam" id="PF00452">
    <property type="entry name" value="Bcl-2"/>
    <property type="match status" value="1"/>
</dbReference>
<dbReference type="KEGG" id="mdo:103097479"/>
<dbReference type="OrthoDB" id="8856583at2759"/>
<dbReference type="InterPro" id="IPR002475">
    <property type="entry name" value="Bcl2-like"/>
</dbReference>
<dbReference type="InterPro" id="IPR026298">
    <property type="entry name" value="Bcl-2_fam"/>
</dbReference>
<proteinExistence type="inferred from homology"/>
<comment type="similarity">
    <text evidence="2">Belongs to the Bcl-2 family.</text>
</comment>
<dbReference type="STRING" id="13616.ENSMODP00000002377"/>
<dbReference type="InterPro" id="IPR046371">
    <property type="entry name" value="Bcl-2_BH1-3"/>
</dbReference>
<evidence type="ECO:0000256" key="4">
    <source>
        <dbReference type="ARBA" id="ARBA00022703"/>
    </source>
</evidence>
<dbReference type="GO" id="GO:0001836">
    <property type="term" value="P:release of cytochrome c from mitochondria"/>
    <property type="evidence" value="ECO:0000318"/>
    <property type="project" value="GO_Central"/>
</dbReference>
<dbReference type="Proteomes" id="UP000002280">
    <property type="component" value="Chromosome 1"/>
</dbReference>
<dbReference type="PROSITE" id="PS50062">
    <property type="entry name" value="BCL2_FAMILY"/>
    <property type="match status" value="1"/>
</dbReference>
<evidence type="ECO:0000313" key="9">
    <source>
        <dbReference type="Ensembl" id="ENSMODP00000002377.2"/>
    </source>
</evidence>
<dbReference type="eggNOG" id="KOG4728">
    <property type="taxonomic scope" value="Eukaryota"/>
</dbReference>
<evidence type="ECO:0000256" key="6">
    <source>
        <dbReference type="ARBA" id="ARBA00023136"/>
    </source>
</evidence>
<dbReference type="SMART" id="SM00337">
    <property type="entry name" value="BCL"/>
    <property type="match status" value="1"/>
</dbReference>
<gene>
    <name evidence="9" type="primary">BCL2L10</name>
</gene>
<dbReference type="Bgee" id="ENSMODG00000001950">
    <property type="expression patterns" value="Expressed in ovary and 18 other cell types or tissues"/>
</dbReference>
<dbReference type="PANTHER" id="PTHR11256:SF47">
    <property type="entry name" value="BCL-2-LIKE PROTEIN 10"/>
    <property type="match status" value="1"/>
</dbReference>
<protein>
    <submittedName>
        <fullName evidence="9">BCL2 like 10</fullName>
    </submittedName>
</protein>